<dbReference type="GO" id="GO:0030313">
    <property type="term" value="C:cell envelope"/>
    <property type="evidence" value="ECO:0007669"/>
    <property type="project" value="UniProtKB-SubCell"/>
</dbReference>
<dbReference type="SUPFAM" id="SSF46626">
    <property type="entry name" value="Cytochrome c"/>
    <property type="match status" value="2"/>
</dbReference>
<dbReference type="PANTHER" id="PTHR30600">
    <property type="entry name" value="CYTOCHROME C PEROXIDASE-RELATED"/>
    <property type="match status" value="1"/>
</dbReference>
<evidence type="ECO:0000256" key="2">
    <source>
        <dbReference type="ARBA" id="ARBA00022617"/>
    </source>
</evidence>
<dbReference type="Pfam" id="PF03150">
    <property type="entry name" value="CCP_MauG"/>
    <property type="match status" value="1"/>
</dbReference>
<evidence type="ECO:0000256" key="8">
    <source>
        <dbReference type="SAM" id="MobiDB-lite"/>
    </source>
</evidence>
<feature type="domain" description="Cytochrome c" evidence="9">
    <location>
        <begin position="77"/>
        <end position="204"/>
    </location>
</feature>
<protein>
    <submittedName>
        <fullName evidence="10">Cytochrome c peroxidase</fullName>
    </submittedName>
</protein>
<dbReference type="GO" id="GO:0009055">
    <property type="term" value="F:electron transfer activity"/>
    <property type="evidence" value="ECO:0007669"/>
    <property type="project" value="InterPro"/>
</dbReference>
<dbReference type="InterPro" id="IPR036909">
    <property type="entry name" value="Cyt_c-like_dom_sf"/>
</dbReference>
<evidence type="ECO:0000313" key="11">
    <source>
        <dbReference type="Proteomes" id="UP000237839"/>
    </source>
</evidence>
<keyword evidence="4" id="KW-0732">Signal</keyword>
<feature type="domain" description="Cytochrome c" evidence="9">
    <location>
        <begin position="242"/>
        <end position="373"/>
    </location>
</feature>
<evidence type="ECO:0000313" key="10">
    <source>
        <dbReference type="EMBL" id="PRC91865.1"/>
    </source>
</evidence>
<evidence type="ECO:0000256" key="1">
    <source>
        <dbReference type="ARBA" id="ARBA00004196"/>
    </source>
</evidence>
<proteinExistence type="predicted"/>
<sequence length="395" mass="43170">MRASILILLVILTLATGSENVWAGEITLSTQCPASFEKQAGHCKLRSIYTDYASLQSAGVGGLKTGLPPLREGFSAEQMDLGRYLFFDPILSGNGKQSCASCHSPDKGFSDGRPRSIGASGQETTRNAPSLWNVGFLTKFFWDGRATSLEAQMKGPLYSTIEMASSPEKILANLNGNKEYRRLFALAYADTNVKNAEAKNASATSINIEQVYHAIAAFETTLISLNSRYDLYAHGVPDALTKPELEGLNVFRSFVARCAECHTPPLFTNQQIVVIGTPEAAGRSFDPGAGAISHDPNLRGGFKVPSLRNVELTAPYMHSGRFATLRDVVSFYNEGRGHAVPKNETLHLHWHIHEPKLSNAELDRLVDFLKTLTDESFKPQRPSVVPSGLPLMLNK</sequence>
<dbReference type="GO" id="GO:0046872">
    <property type="term" value="F:metal ion binding"/>
    <property type="evidence" value="ECO:0007669"/>
    <property type="project" value="UniProtKB-KW"/>
</dbReference>
<dbReference type="OrthoDB" id="9805202at2"/>
<evidence type="ECO:0000259" key="9">
    <source>
        <dbReference type="PROSITE" id="PS51007"/>
    </source>
</evidence>
<organism evidence="10 11">
    <name type="scientific">Solimicrobium silvestre</name>
    <dbReference type="NCBI Taxonomy" id="2099400"/>
    <lineage>
        <taxon>Bacteria</taxon>
        <taxon>Pseudomonadati</taxon>
        <taxon>Pseudomonadota</taxon>
        <taxon>Betaproteobacteria</taxon>
        <taxon>Burkholderiales</taxon>
        <taxon>Oxalobacteraceae</taxon>
        <taxon>Solimicrobium</taxon>
    </lineage>
</organism>
<evidence type="ECO:0000256" key="6">
    <source>
        <dbReference type="ARBA" id="ARBA00023004"/>
    </source>
</evidence>
<dbReference type="PANTHER" id="PTHR30600:SF10">
    <property type="entry name" value="BLL6722 PROTEIN"/>
    <property type="match status" value="1"/>
</dbReference>
<keyword evidence="2 7" id="KW-0349">Heme</keyword>
<dbReference type="Gene3D" id="1.10.760.10">
    <property type="entry name" value="Cytochrome c-like domain"/>
    <property type="match status" value="2"/>
</dbReference>
<evidence type="ECO:0000256" key="5">
    <source>
        <dbReference type="ARBA" id="ARBA00023002"/>
    </source>
</evidence>
<dbReference type="EMBL" id="PUGF01000018">
    <property type="protein sequence ID" value="PRC91865.1"/>
    <property type="molecule type" value="Genomic_DNA"/>
</dbReference>
<name>A0A2S9GVW0_9BURK</name>
<keyword evidence="5" id="KW-0560">Oxidoreductase</keyword>
<dbReference type="GO" id="GO:0020037">
    <property type="term" value="F:heme binding"/>
    <property type="evidence" value="ECO:0007669"/>
    <property type="project" value="InterPro"/>
</dbReference>
<feature type="region of interest" description="Disordered" evidence="8">
    <location>
        <begin position="103"/>
        <end position="125"/>
    </location>
</feature>
<comment type="caution">
    <text evidence="10">The sequence shown here is derived from an EMBL/GenBank/DDBJ whole genome shotgun (WGS) entry which is preliminary data.</text>
</comment>
<dbReference type="GO" id="GO:0004130">
    <property type="term" value="F:cytochrome-c peroxidase activity"/>
    <property type="evidence" value="ECO:0007669"/>
    <property type="project" value="TreeGrafter"/>
</dbReference>
<evidence type="ECO:0000256" key="4">
    <source>
        <dbReference type="ARBA" id="ARBA00022729"/>
    </source>
</evidence>
<dbReference type="InterPro" id="IPR004852">
    <property type="entry name" value="Di-haem_cyt_c_peroxidsae"/>
</dbReference>
<keyword evidence="11" id="KW-1185">Reference proteome</keyword>
<comment type="subcellular location">
    <subcellularLocation>
        <location evidence="1">Cell envelope</location>
    </subcellularLocation>
</comment>
<gene>
    <name evidence="10" type="ORF">S2091_3421</name>
</gene>
<dbReference type="Proteomes" id="UP000237839">
    <property type="component" value="Unassembled WGS sequence"/>
</dbReference>
<keyword evidence="6 7" id="KW-0408">Iron</keyword>
<feature type="compositionally biased region" description="Basic and acidic residues" evidence="8">
    <location>
        <begin position="104"/>
        <end position="114"/>
    </location>
</feature>
<dbReference type="AlphaFoldDB" id="A0A2S9GVW0"/>
<dbReference type="RefSeq" id="WP_105533170.1">
    <property type="nucleotide sequence ID" value="NZ_PUGF01000018.1"/>
</dbReference>
<dbReference type="PROSITE" id="PS51007">
    <property type="entry name" value="CYTC"/>
    <property type="match status" value="2"/>
</dbReference>
<reference evidence="10 11" key="1">
    <citation type="submission" date="2018-02" db="EMBL/GenBank/DDBJ databases">
        <title>Solimicrobium silvestre gen. nov., sp. nov., isolated from alpine forest soil.</title>
        <authorList>
            <person name="Margesin R."/>
            <person name="Albuquerque L."/>
            <person name="Zhang D.-C."/>
            <person name="Froufe H.J.C."/>
            <person name="Severino R."/>
            <person name="Roxo I."/>
            <person name="Egas C."/>
            <person name="Da Costa M.S."/>
        </authorList>
    </citation>
    <scope>NUCLEOTIDE SEQUENCE [LARGE SCALE GENOMIC DNA]</scope>
    <source>
        <strain evidence="10 11">S20-91</strain>
    </source>
</reference>
<accession>A0A2S9GVW0</accession>
<evidence type="ECO:0000256" key="3">
    <source>
        <dbReference type="ARBA" id="ARBA00022723"/>
    </source>
</evidence>
<keyword evidence="3 7" id="KW-0479">Metal-binding</keyword>
<dbReference type="InterPro" id="IPR009056">
    <property type="entry name" value="Cyt_c-like_dom"/>
</dbReference>
<evidence type="ECO:0000256" key="7">
    <source>
        <dbReference type="PROSITE-ProRule" id="PRU00433"/>
    </source>
</evidence>
<keyword evidence="10" id="KW-0575">Peroxidase</keyword>
<dbReference type="InterPro" id="IPR051395">
    <property type="entry name" value="Cytochrome_c_Peroxidase/MauG"/>
</dbReference>